<evidence type="ECO:0000313" key="2">
    <source>
        <dbReference type="Proteomes" id="UP000281474"/>
    </source>
</evidence>
<dbReference type="Proteomes" id="UP000281474">
    <property type="component" value="Unassembled WGS sequence"/>
</dbReference>
<accession>A0A3L8Q1A3</accession>
<protein>
    <submittedName>
        <fullName evidence="1">Uncharacterized protein</fullName>
    </submittedName>
</protein>
<gene>
    <name evidence="1" type="ORF">D5018_05115</name>
</gene>
<sequence>MNKLENSTQVLLNYGLKDVKSAPRSKDPSQNKPVSVEIQSILRRLFFETPEGGDDKAHFGQIVADFKQILLDDETEMSVFTPEVPSLASDMFEGKYGTFIKLQQSLPEDLQDFFEVDITENGTVNYLVNGSVFHSENIGDLLLDIKNERGEALFKHLPEDLRQHVKANRNDFIKWLVENEPGIEADKIADDLIRHGSADSLIPALKYYLSEHPCGVEVKALLNKLQLNEYAISDAAEKIDNPSAPEHNAPEEEWRVYNEITKLKGHLMNLNMAYLLLNQS</sequence>
<dbReference type="RefSeq" id="WP_121837931.1">
    <property type="nucleotide sequence ID" value="NZ_ML014760.1"/>
</dbReference>
<organism evidence="1 2">
    <name type="scientific">Parashewanella curva</name>
    <dbReference type="NCBI Taxonomy" id="2338552"/>
    <lineage>
        <taxon>Bacteria</taxon>
        <taxon>Pseudomonadati</taxon>
        <taxon>Pseudomonadota</taxon>
        <taxon>Gammaproteobacteria</taxon>
        <taxon>Alteromonadales</taxon>
        <taxon>Shewanellaceae</taxon>
        <taxon>Parashewanella</taxon>
    </lineage>
</organism>
<evidence type="ECO:0000313" key="1">
    <source>
        <dbReference type="EMBL" id="RLV60849.1"/>
    </source>
</evidence>
<proteinExistence type="predicted"/>
<dbReference type="AlphaFoldDB" id="A0A3L8Q1A3"/>
<dbReference type="EMBL" id="QZEI01000011">
    <property type="protein sequence ID" value="RLV60849.1"/>
    <property type="molecule type" value="Genomic_DNA"/>
</dbReference>
<comment type="caution">
    <text evidence="1">The sequence shown here is derived from an EMBL/GenBank/DDBJ whole genome shotgun (WGS) entry which is preliminary data.</text>
</comment>
<keyword evidence="2" id="KW-1185">Reference proteome</keyword>
<reference evidence="1 2" key="1">
    <citation type="submission" date="2018-09" db="EMBL/GenBank/DDBJ databases">
        <title>Phylogeny of the Shewanellaceae, and recommendation for two new genera, Pseudoshewanella and Parashewanella.</title>
        <authorList>
            <person name="Wang G."/>
        </authorList>
    </citation>
    <scope>NUCLEOTIDE SEQUENCE [LARGE SCALE GENOMIC DNA]</scope>
    <source>
        <strain evidence="1 2">C51</strain>
    </source>
</reference>
<name>A0A3L8Q1A3_9GAMM</name>
<dbReference type="OrthoDB" id="321327at2"/>